<evidence type="ECO:0000256" key="5">
    <source>
        <dbReference type="ARBA" id="ARBA00022927"/>
    </source>
</evidence>
<dbReference type="Proteomes" id="UP000077202">
    <property type="component" value="Unassembled WGS sequence"/>
</dbReference>
<keyword evidence="3 7" id="KW-0813">Transport</keyword>
<comment type="subunit">
    <text evidence="7">Adaptor protein complex 3 (AP-3) is a heterotetramer.</text>
</comment>
<evidence type="ECO:0000259" key="9">
    <source>
        <dbReference type="Pfam" id="PF01602"/>
    </source>
</evidence>
<accession>A0A176VCI2</accession>
<keyword evidence="7" id="KW-0333">Golgi apparatus</keyword>
<keyword evidence="6" id="KW-0472">Membrane</keyword>
<feature type="region of interest" description="Disordered" evidence="8">
    <location>
        <begin position="573"/>
        <end position="594"/>
    </location>
</feature>
<dbReference type="GO" id="GO:0010008">
    <property type="term" value="C:endosome membrane"/>
    <property type="evidence" value="ECO:0007669"/>
    <property type="project" value="TreeGrafter"/>
</dbReference>
<feature type="domain" description="Clathrin/coatomer adaptor adaptin-like N-terminal" evidence="9">
    <location>
        <begin position="29"/>
        <end position="522"/>
    </location>
</feature>
<evidence type="ECO:0000313" key="10">
    <source>
        <dbReference type="EMBL" id="OAE18277.1"/>
    </source>
</evidence>
<feature type="region of interest" description="Disordered" evidence="8">
    <location>
        <begin position="863"/>
        <end position="998"/>
    </location>
</feature>
<keyword evidence="4" id="KW-0677">Repeat</keyword>
<name>A0A176VCI2_MARPO</name>
<dbReference type="GO" id="GO:0030123">
    <property type="term" value="C:AP-3 adaptor complex"/>
    <property type="evidence" value="ECO:0007669"/>
    <property type="project" value="InterPro"/>
</dbReference>
<dbReference type="PANTHER" id="PTHR22781">
    <property type="entry name" value="DELTA ADAPTIN-RELATED"/>
    <property type="match status" value="1"/>
</dbReference>
<feature type="compositionally biased region" description="Basic residues" evidence="8">
    <location>
        <begin position="943"/>
        <end position="957"/>
    </location>
</feature>
<keyword evidence="11" id="KW-1185">Reference proteome</keyword>
<dbReference type="InterPro" id="IPR016024">
    <property type="entry name" value="ARM-type_fold"/>
</dbReference>
<dbReference type="InterPro" id="IPR002553">
    <property type="entry name" value="Clathrin/coatomer_adapt-like_N"/>
</dbReference>
<evidence type="ECO:0000256" key="4">
    <source>
        <dbReference type="ARBA" id="ARBA00022737"/>
    </source>
</evidence>
<dbReference type="Pfam" id="PF01602">
    <property type="entry name" value="Adaptin_N"/>
    <property type="match status" value="1"/>
</dbReference>
<protein>
    <recommendedName>
        <fullName evidence="7">AP-3 complex subunit delta</fullName>
    </recommendedName>
</protein>
<sequence>MAATMIESFFQRSLEDMVKGLRTQMIGEAKYLSKALDEVKKEIKSTDPNTKAVALQKLTYLHMLHGADMSWAAFHVVEVMSMAKFSHKKIGYLAASQSFNEGTDVLLLITNLLRKDFSGKNEYETGLAIEALSRIATPDLARELTPDLFILLASGRPFVRKKATVALLRVFNEYPDAIRVAFKRLVEKMGDTDPAVVSAAVSVLCELTLKDPKPYLPLAPEFYKLLVGSPSNWLSIKLVKIFGALAPLEPRLGRKIAEPLCELMRKTGTKTGARSLLLECIQTVTLGLSEHQVAVRLCVEKLNELMREEDRNLKYLGLRALANLMAVHPWAVAENKDVITKCLSHEDPSIQKGALRLIMGMVSDDNVIETVQVLLQYAHSTDSAFCNELVSVILATCSKDQYDLISDFSWYVSALAGMARVPQCAHGEEIGRQLIDIGFRVKSVTTDVLKAARELVVDPALLGRPSLHGVLSAAAWIVGEYVAFSHNPLELIEGLLQPRTKLLPASVRAVYVQAVFKVFVYSTAKYAYLDVATARMTDGDEHLGVLSKKQSTAQGEVLNDIGFSSRVSLDHTQDHHIDSGGRKSDPEAGQSSRIIVDSAETKDCSRELRPGVNGLLEAMVELIAENVTPLVNSVDVEVQERACNLMGLLQFFRDIPGFPSSEFRGSAQVWEIKEMLDALQAVFAVELGPVSIHAQGRVSVPGDLTVENLDGLGSLHTEEVLEGSSEREGYRQWEEGTLFSPHSKGVEKSQVGESAALLAQHRQRHENFYLLSDEKPVLSSLDYPPPRIASIDSTGFPSISSTEVFPVAEHSLASAKPRRSKARPVVVKLDDEEEQVESFSKLKMRDLKDDFISSAIRDVLAGEPRSGSKYHTPAQDFERKDSVRVRHQRSRTSRTSRHSERETNKDQASPGTRNESGVENAYQSSENEGKPSTSGKKSEHSKSSSKVRHSKHGRKARSSNEDEDDHPLARKSPVKPRVKSKSRRNGRHRATSPSPKVDNALPVAGIRLSQLPRIRHLKWKLLISIGVCYQKSLRSVRGGLQYPLCGLK</sequence>
<dbReference type="GO" id="GO:0006623">
    <property type="term" value="P:protein targeting to vacuole"/>
    <property type="evidence" value="ECO:0007669"/>
    <property type="project" value="TreeGrafter"/>
</dbReference>
<dbReference type="InterPro" id="IPR011989">
    <property type="entry name" value="ARM-like"/>
</dbReference>
<evidence type="ECO:0000256" key="1">
    <source>
        <dbReference type="ARBA" id="ARBA00004308"/>
    </source>
</evidence>
<feature type="compositionally biased region" description="Basic residues" evidence="8">
    <location>
        <begin position="972"/>
        <end position="990"/>
    </location>
</feature>
<feature type="compositionally biased region" description="Basic residues" evidence="8">
    <location>
        <begin position="885"/>
        <end position="896"/>
    </location>
</feature>
<dbReference type="InterPro" id="IPR017105">
    <property type="entry name" value="AP3_complex_dsu"/>
</dbReference>
<comment type="subcellular location">
    <subcellularLocation>
        <location evidence="1">Endomembrane system</location>
    </subcellularLocation>
    <subcellularLocation>
        <location evidence="7">Golgi apparatus</location>
    </subcellularLocation>
</comment>
<feature type="compositionally biased region" description="Basic and acidic residues" evidence="8">
    <location>
        <begin position="573"/>
        <end position="586"/>
    </location>
</feature>
<comment type="function">
    <text evidence="7">Part of the AP-3 complex, an adaptor-related complex which seems to be clathrin-associated. The complex is associated with the Golgi region as well as more peripheral structures. It facilitates the budding of vesicles from the Golgi membrane and may be directly involved in trafficking to the vacuole. It also function in maintaining the identity of lytic vacuoles and in regulating the transition between storage and lytic vacuoles.</text>
</comment>
<keyword evidence="5 7" id="KW-0653">Protein transport</keyword>
<gene>
    <name evidence="10" type="ORF">AXG93_436s1060</name>
</gene>
<evidence type="ECO:0000256" key="7">
    <source>
        <dbReference type="PIRNR" id="PIRNR037092"/>
    </source>
</evidence>
<feature type="compositionally biased region" description="Polar residues" evidence="8">
    <location>
        <begin position="906"/>
        <end position="926"/>
    </location>
</feature>
<comment type="similarity">
    <text evidence="2 7">Belongs to the adaptor complexes large subunit family.</text>
</comment>
<proteinExistence type="inferred from homology"/>
<reference evidence="10" key="1">
    <citation type="submission" date="2016-03" db="EMBL/GenBank/DDBJ databases">
        <title>Mechanisms controlling the formation of the plant cell surface in tip-growing cells are functionally conserved among land plants.</title>
        <authorList>
            <person name="Honkanen S."/>
            <person name="Jones V.A."/>
            <person name="Morieri G."/>
            <person name="Champion C."/>
            <person name="Hetherington A.J."/>
            <person name="Kelly S."/>
            <person name="Saint-Marcoux D."/>
            <person name="Proust H."/>
            <person name="Prescott H."/>
            <person name="Dolan L."/>
        </authorList>
    </citation>
    <scope>NUCLEOTIDE SEQUENCE [LARGE SCALE GENOMIC DNA]</scope>
    <source>
        <tissue evidence="10">Whole gametophyte</tissue>
    </source>
</reference>
<evidence type="ECO:0000256" key="6">
    <source>
        <dbReference type="ARBA" id="ARBA00023136"/>
    </source>
</evidence>
<evidence type="ECO:0000256" key="8">
    <source>
        <dbReference type="SAM" id="MobiDB-lite"/>
    </source>
</evidence>
<evidence type="ECO:0000256" key="3">
    <source>
        <dbReference type="ARBA" id="ARBA00022448"/>
    </source>
</evidence>
<dbReference type="GO" id="GO:0006896">
    <property type="term" value="P:Golgi to vacuole transport"/>
    <property type="evidence" value="ECO:0007669"/>
    <property type="project" value="TreeGrafter"/>
</dbReference>
<dbReference type="GO" id="GO:0005794">
    <property type="term" value="C:Golgi apparatus"/>
    <property type="evidence" value="ECO:0007669"/>
    <property type="project" value="UniProtKB-SubCell"/>
</dbReference>
<dbReference type="PIRSF" id="PIRSF037092">
    <property type="entry name" value="AP3_complex_delta"/>
    <property type="match status" value="1"/>
</dbReference>
<dbReference type="EMBL" id="LVLJ01004085">
    <property type="protein sequence ID" value="OAE18277.1"/>
    <property type="molecule type" value="Genomic_DNA"/>
</dbReference>
<dbReference type="PANTHER" id="PTHR22781:SF12">
    <property type="entry name" value="AP-3 COMPLEX SUBUNIT DELTA-1"/>
    <property type="match status" value="1"/>
</dbReference>
<dbReference type="SUPFAM" id="SSF48371">
    <property type="entry name" value="ARM repeat"/>
    <property type="match status" value="1"/>
</dbReference>
<evidence type="ECO:0000313" key="11">
    <source>
        <dbReference type="Proteomes" id="UP000077202"/>
    </source>
</evidence>
<dbReference type="AlphaFoldDB" id="A0A176VCI2"/>
<comment type="caution">
    <text evidence="10">The sequence shown here is derived from an EMBL/GenBank/DDBJ whole genome shotgun (WGS) entry which is preliminary data.</text>
</comment>
<evidence type="ECO:0000256" key="2">
    <source>
        <dbReference type="ARBA" id="ARBA00006613"/>
    </source>
</evidence>
<dbReference type="Gene3D" id="1.25.10.10">
    <property type="entry name" value="Leucine-rich Repeat Variant"/>
    <property type="match status" value="1"/>
</dbReference>
<organism evidence="10 11">
    <name type="scientific">Marchantia polymorpha subsp. ruderalis</name>
    <dbReference type="NCBI Taxonomy" id="1480154"/>
    <lineage>
        <taxon>Eukaryota</taxon>
        <taxon>Viridiplantae</taxon>
        <taxon>Streptophyta</taxon>
        <taxon>Embryophyta</taxon>
        <taxon>Marchantiophyta</taxon>
        <taxon>Marchantiopsida</taxon>
        <taxon>Marchantiidae</taxon>
        <taxon>Marchantiales</taxon>
        <taxon>Marchantiaceae</taxon>
        <taxon>Marchantia</taxon>
    </lineage>
</organism>